<dbReference type="PRINTS" id="PR01021">
    <property type="entry name" value="OMPADOMAIN"/>
</dbReference>
<evidence type="ECO:0000313" key="7">
    <source>
        <dbReference type="EMBL" id="GAA0870858.1"/>
    </source>
</evidence>
<dbReference type="InterPro" id="IPR019734">
    <property type="entry name" value="TPR_rpt"/>
</dbReference>
<dbReference type="EMBL" id="BAAAFG010000001">
    <property type="protein sequence ID" value="GAA0870858.1"/>
    <property type="molecule type" value="Genomic_DNA"/>
</dbReference>
<evidence type="ECO:0000256" key="5">
    <source>
        <dbReference type="PROSITE-ProRule" id="PRU00473"/>
    </source>
</evidence>
<dbReference type="InterPro" id="IPR036737">
    <property type="entry name" value="OmpA-like_sf"/>
</dbReference>
<proteinExistence type="predicted"/>
<keyword evidence="2 5" id="KW-0472">Membrane</keyword>
<name>A0ABP3XR54_9FLAO</name>
<dbReference type="Pfam" id="PF07676">
    <property type="entry name" value="PD40"/>
    <property type="match status" value="3"/>
</dbReference>
<dbReference type="Gene3D" id="1.25.40.10">
    <property type="entry name" value="Tetratricopeptide repeat domain"/>
    <property type="match status" value="1"/>
</dbReference>
<dbReference type="SUPFAM" id="SSF103088">
    <property type="entry name" value="OmpA-like"/>
    <property type="match status" value="1"/>
</dbReference>
<gene>
    <name evidence="7" type="ORF">GCM10009117_00030</name>
</gene>
<dbReference type="PROSITE" id="PS51123">
    <property type="entry name" value="OMPA_2"/>
    <property type="match status" value="1"/>
</dbReference>
<dbReference type="Pfam" id="PF00691">
    <property type="entry name" value="OmpA"/>
    <property type="match status" value="1"/>
</dbReference>
<feature type="domain" description="OmpA-like" evidence="6">
    <location>
        <begin position="459"/>
        <end position="578"/>
    </location>
</feature>
<comment type="subcellular location">
    <subcellularLocation>
        <location evidence="1">Cell outer membrane</location>
    </subcellularLocation>
</comment>
<keyword evidence="8" id="KW-1185">Reference proteome</keyword>
<reference evidence="8" key="1">
    <citation type="journal article" date="2019" name="Int. J. Syst. Evol. Microbiol.">
        <title>The Global Catalogue of Microorganisms (GCM) 10K type strain sequencing project: providing services to taxonomists for standard genome sequencing and annotation.</title>
        <authorList>
            <consortium name="The Broad Institute Genomics Platform"/>
            <consortium name="The Broad Institute Genome Sequencing Center for Infectious Disease"/>
            <person name="Wu L."/>
            <person name="Ma J."/>
        </authorList>
    </citation>
    <scope>NUCLEOTIDE SEQUENCE [LARGE SCALE GENOMIC DNA]</scope>
    <source>
        <strain evidence="8">JCM 16082</strain>
    </source>
</reference>
<evidence type="ECO:0000256" key="2">
    <source>
        <dbReference type="ARBA" id="ARBA00023136"/>
    </source>
</evidence>
<feature type="repeat" description="TPR" evidence="4">
    <location>
        <begin position="58"/>
        <end position="91"/>
    </location>
</feature>
<dbReference type="SUPFAM" id="SSF48452">
    <property type="entry name" value="TPR-like"/>
    <property type="match status" value="1"/>
</dbReference>
<protein>
    <recommendedName>
        <fullName evidence="6">OmpA-like domain-containing protein</fullName>
    </recommendedName>
</protein>
<dbReference type="InterPro" id="IPR050330">
    <property type="entry name" value="Bact_OuterMem_StrucFunc"/>
</dbReference>
<organism evidence="7 8">
    <name type="scientific">Gangjinia marincola</name>
    <dbReference type="NCBI Taxonomy" id="578463"/>
    <lineage>
        <taxon>Bacteria</taxon>
        <taxon>Pseudomonadati</taxon>
        <taxon>Bacteroidota</taxon>
        <taxon>Flavobacteriia</taxon>
        <taxon>Flavobacteriales</taxon>
        <taxon>Flavobacteriaceae</taxon>
        <taxon>Gangjinia</taxon>
    </lineage>
</organism>
<dbReference type="InterPro" id="IPR006665">
    <property type="entry name" value="OmpA-like"/>
</dbReference>
<dbReference type="SUPFAM" id="SSF82171">
    <property type="entry name" value="DPP6 N-terminal domain-like"/>
    <property type="match status" value="1"/>
</dbReference>
<accession>A0ABP3XR54</accession>
<dbReference type="PANTHER" id="PTHR30329:SF21">
    <property type="entry name" value="LIPOPROTEIN YIAD-RELATED"/>
    <property type="match status" value="1"/>
</dbReference>
<dbReference type="InterPro" id="IPR011659">
    <property type="entry name" value="WD40"/>
</dbReference>
<evidence type="ECO:0000256" key="3">
    <source>
        <dbReference type="ARBA" id="ARBA00023237"/>
    </source>
</evidence>
<dbReference type="CDD" id="cd07185">
    <property type="entry name" value="OmpA_C-like"/>
    <property type="match status" value="1"/>
</dbReference>
<evidence type="ECO:0000256" key="4">
    <source>
        <dbReference type="PROSITE-ProRule" id="PRU00339"/>
    </source>
</evidence>
<dbReference type="InterPro" id="IPR011042">
    <property type="entry name" value="6-blade_b-propeller_TolB-like"/>
</dbReference>
<dbReference type="Gene3D" id="2.120.10.30">
    <property type="entry name" value="TolB, C-terminal domain"/>
    <property type="match status" value="1"/>
</dbReference>
<evidence type="ECO:0000256" key="1">
    <source>
        <dbReference type="ARBA" id="ARBA00004442"/>
    </source>
</evidence>
<keyword evidence="3" id="KW-0998">Cell outer membrane</keyword>
<dbReference type="InterPro" id="IPR011990">
    <property type="entry name" value="TPR-like_helical_dom_sf"/>
</dbReference>
<evidence type="ECO:0000313" key="8">
    <source>
        <dbReference type="Proteomes" id="UP001500507"/>
    </source>
</evidence>
<dbReference type="PANTHER" id="PTHR30329">
    <property type="entry name" value="STATOR ELEMENT OF FLAGELLAR MOTOR COMPLEX"/>
    <property type="match status" value="1"/>
</dbReference>
<comment type="caution">
    <text evidence="7">The sequence shown here is derived from an EMBL/GenBank/DDBJ whole genome shotgun (WGS) entry which is preliminary data.</text>
</comment>
<dbReference type="RefSeq" id="WP_343762138.1">
    <property type="nucleotide sequence ID" value="NZ_BAAAFG010000001.1"/>
</dbReference>
<sequence>MQLIKKGVLLITFSISLISYGQKLDRKLEPVNEKYERFEYADAIKIYKYYINKGYESEELFRRLANSYYFIVDFENAAIYYDKLFKLNPNQDAEHIYRYALSLKTVGEYDKADEQLLRINEKRQEDIRVNEYLENKNYLQDILNMDEMFAIKDVGINSRLSDFGPSFYKDQLVFASNREGGVANVVVHKWNNQPFLDLYYSKMDDKGLETGVVKLNDEINTKFHESTTAFTKDGKYMYFTRNNFYGDDYKESEEGINLLKIFRATNVNGTWTNVVELPFSSDNYSVAHPALSPDETKLYFASDMPGTLGQSDIFMVEITGDNTYGEPVNLGKEINTEAKESFPFISKEGTLYFSSTGHPGLGGFDTFYALRTNDEFSQPMNAGEPINGKYDDFGLIIDDDLNIGYFASNRPGGEGDDDILGFTRLVKPPKEELEKIDVEVVEEVEEEPKLVFTSGDRLNKYFDLDDSDPIYFNFDKSNIRSEAAPKLDKIVKVLTDNPEINLIIKSHTDIRGSKSYNEALSKRRAESTKKYLVNAGIDANRLDIDWFGENQPSVRCDVVISCKEEQHLLNRRSEFFIK</sequence>
<dbReference type="InterPro" id="IPR006664">
    <property type="entry name" value="OMP_bac"/>
</dbReference>
<evidence type="ECO:0000259" key="6">
    <source>
        <dbReference type="PROSITE" id="PS51123"/>
    </source>
</evidence>
<dbReference type="Gene3D" id="3.30.1330.60">
    <property type="entry name" value="OmpA-like domain"/>
    <property type="match status" value="1"/>
</dbReference>
<dbReference type="PROSITE" id="PS50005">
    <property type="entry name" value="TPR"/>
    <property type="match status" value="1"/>
</dbReference>
<dbReference type="Proteomes" id="UP001500507">
    <property type="component" value="Unassembled WGS sequence"/>
</dbReference>
<keyword evidence="4" id="KW-0802">TPR repeat</keyword>